<accession>A0A367WKB5</accession>
<dbReference type="InterPro" id="IPR029069">
    <property type="entry name" value="HotDog_dom_sf"/>
</dbReference>
<dbReference type="CDD" id="cd03441">
    <property type="entry name" value="R_hydratase_like"/>
    <property type="match status" value="1"/>
</dbReference>
<evidence type="ECO:0000259" key="1">
    <source>
        <dbReference type="Pfam" id="PF01575"/>
    </source>
</evidence>
<reference evidence="2 3" key="1">
    <citation type="submission" date="2014-07" db="EMBL/GenBank/DDBJ databases">
        <title>Draft genome sequence of Thalassospira profundimaris S25-3-2.</title>
        <authorList>
            <person name="Lai Q."/>
            <person name="Shao Z."/>
        </authorList>
    </citation>
    <scope>NUCLEOTIDE SEQUENCE [LARGE SCALE GENOMIC DNA]</scope>
    <source>
        <strain evidence="2 3">S25-3-2</strain>
    </source>
</reference>
<organism evidence="2 3">
    <name type="scientific">Thalassospira profundimaris</name>
    <dbReference type="NCBI Taxonomy" id="502049"/>
    <lineage>
        <taxon>Bacteria</taxon>
        <taxon>Pseudomonadati</taxon>
        <taxon>Pseudomonadota</taxon>
        <taxon>Alphaproteobacteria</taxon>
        <taxon>Rhodospirillales</taxon>
        <taxon>Thalassospiraceae</taxon>
        <taxon>Thalassospira</taxon>
    </lineage>
</organism>
<dbReference type="PANTHER" id="PTHR43437:SF3">
    <property type="entry name" value="HYDROXYACYL-THIOESTER DEHYDRATASE TYPE 2, MITOCHONDRIAL"/>
    <property type="match status" value="1"/>
</dbReference>
<evidence type="ECO:0000313" key="2">
    <source>
        <dbReference type="EMBL" id="RCK41001.1"/>
    </source>
</evidence>
<proteinExistence type="predicted"/>
<dbReference type="GO" id="GO:0019171">
    <property type="term" value="F:(3R)-hydroxyacyl-[acyl-carrier-protein] dehydratase activity"/>
    <property type="evidence" value="ECO:0007669"/>
    <property type="project" value="TreeGrafter"/>
</dbReference>
<dbReference type="SUPFAM" id="SSF54637">
    <property type="entry name" value="Thioesterase/thiol ester dehydrase-isomerase"/>
    <property type="match status" value="1"/>
</dbReference>
<dbReference type="Gene3D" id="3.10.129.10">
    <property type="entry name" value="Hotdog Thioesterase"/>
    <property type="match status" value="1"/>
</dbReference>
<dbReference type="PANTHER" id="PTHR43437">
    <property type="entry name" value="HYDROXYACYL-THIOESTER DEHYDRATASE TYPE 2, MITOCHONDRIAL-RELATED"/>
    <property type="match status" value="1"/>
</dbReference>
<dbReference type="EMBL" id="JPWH01000036">
    <property type="protein sequence ID" value="RCK41001.1"/>
    <property type="molecule type" value="Genomic_DNA"/>
</dbReference>
<sequence length="126" mass="13500">MSFPATLKTLTLETSSATTQAYAALSHDYNPLHLDADFAATTAFGAPIAHGTMALNLLMQAISETFANQPIREHLDIRFSAPVKVGETILAGGERRAGEADIYDIWVRKPDGTTTLTGTLHIEAVS</sequence>
<dbReference type="GO" id="GO:0006633">
    <property type="term" value="P:fatty acid biosynthetic process"/>
    <property type="evidence" value="ECO:0007669"/>
    <property type="project" value="TreeGrafter"/>
</dbReference>
<feature type="domain" description="MaoC-like" evidence="1">
    <location>
        <begin position="10"/>
        <end position="91"/>
    </location>
</feature>
<dbReference type="AlphaFoldDB" id="A0A367WKB5"/>
<gene>
    <name evidence="2" type="ORF">TH25_24055</name>
</gene>
<dbReference type="OrthoDB" id="5522043at2"/>
<name>A0A367WKB5_9PROT</name>
<comment type="caution">
    <text evidence="2">The sequence shown here is derived from an EMBL/GenBank/DDBJ whole genome shotgun (WGS) entry which is preliminary data.</text>
</comment>
<dbReference type="Proteomes" id="UP000252517">
    <property type="component" value="Unassembled WGS sequence"/>
</dbReference>
<dbReference type="InterPro" id="IPR050965">
    <property type="entry name" value="UPF0336/Enoyl-CoA_hydratase"/>
</dbReference>
<dbReference type="RefSeq" id="WP_114090626.1">
    <property type="nucleotide sequence ID" value="NZ_JPWH01000036.1"/>
</dbReference>
<protein>
    <recommendedName>
        <fullName evidence="1">MaoC-like domain-containing protein</fullName>
    </recommendedName>
</protein>
<dbReference type="InterPro" id="IPR002539">
    <property type="entry name" value="MaoC-like_dom"/>
</dbReference>
<dbReference type="Pfam" id="PF01575">
    <property type="entry name" value="MaoC_dehydratas"/>
    <property type="match status" value="1"/>
</dbReference>
<evidence type="ECO:0000313" key="3">
    <source>
        <dbReference type="Proteomes" id="UP000252517"/>
    </source>
</evidence>